<evidence type="ECO:0000313" key="3">
    <source>
        <dbReference type="Proteomes" id="UP000265520"/>
    </source>
</evidence>
<name>A0A392RU26_9FABA</name>
<dbReference type="Proteomes" id="UP000265520">
    <property type="component" value="Unassembled WGS sequence"/>
</dbReference>
<organism evidence="2 3">
    <name type="scientific">Trifolium medium</name>
    <dbReference type="NCBI Taxonomy" id="97028"/>
    <lineage>
        <taxon>Eukaryota</taxon>
        <taxon>Viridiplantae</taxon>
        <taxon>Streptophyta</taxon>
        <taxon>Embryophyta</taxon>
        <taxon>Tracheophyta</taxon>
        <taxon>Spermatophyta</taxon>
        <taxon>Magnoliopsida</taxon>
        <taxon>eudicotyledons</taxon>
        <taxon>Gunneridae</taxon>
        <taxon>Pentapetalae</taxon>
        <taxon>rosids</taxon>
        <taxon>fabids</taxon>
        <taxon>Fabales</taxon>
        <taxon>Fabaceae</taxon>
        <taxon>Papilionoideae</taxon>
        <taxon>50 kb inversion clade</taxon>
        <taxon>NPAAA clade</taxon>
        <taxon>Hologalegina</taxon>
        <taxon>IRL clade</taxon>
        <taxon>Trifolieae</taxon>
        <taxon>Trifolium</taxon>
    </lineage>
</organism>
<dbReference type="AlphaFoldDB" id="A0A392RU26"/>
<dbReference type="PANTHER" id="PTHR47184">
    <property type="entry name" value="PHOSPHATIDYLINOSITOL 3-AND 4-KINASE FAMILY PROTEIN-RELATED"/>
    <property type="match status" value="1"/>
</dbReference>
<proteinExistence type="predicted"/>
<feature type="non-terminal residue" evidence="2">
    <location>
        <position position="78"/>
    </location>
</feature>
<evidence type="ECO:0000256" key="1">
    <source>
        <dbReference type="SAM" id="MobiDB-lite"/>
    </source>
</evidence>
<reference evidence="2 3" key="1">
    <citation type="journal article" date="2018" name="Front. Plant Sci.">
        <title>Red Clover (Trifolium pratense) and Zigzag Clover (T. medium) - A Picture of Genomic Similarities and Differences.</title>
        <authorList>
            <person name="Dluhosova J."/>
            <person name="Istvanek J."/>
            <person name="Nedelnik J."/>
            <person name="Repkova J."/>
        </authorList>
    </citation>
    <scope>NUCLEOTIDE SEQUENCE [LARGE SCALE GENOMIC DNA]</scope>
    <source>
        <strain evidence="3">cv. 10/8</strain>
        <tissue evidence="2">Leaf</tissue>
    </source>
</reference>
<sequence length="78" mass="8168">MFSVMSGDASETTDAEGSIADAQKGPDIEKLTNEPVSLSGSTKDVSDNRQLSTSEGTSSLSISEAQRGMSLYFALCTK</sequence>
<feature type="compositionally biased region" description="Low complexity" evidence="1">
    <location>
        <begin position="51"/>
        <end position="61"/>
    </location>
</feature>
<keyword evidence="3" id="KW-1185">Reference proteome</keyword>
<protein>
    <submittedName>
        <fullName evidence="2">Symplekin-like</fullName>
    </submittedName>
</protein>
<feature type="region of interest" description="Disordered" evidence="1">
    <location>
        <begin position="1"/>
        <end position="61"/>
    </location>
</feature>
<comment type="caution">
    <text evidence="2">The sequence shown here is derived from an EMBL/GenBank/DDBJ whole genome shotgun (WGS) entry which is preliminary data.</text>
</comment>
<evidence type="ECO:0000313" key="2">
    <source>
        <dbReference type="EMBL" id="MCI39076.1"/>
    </source>
</evidence>
<accession>A0A392RU26</accession>
<feature type="compositionally biased region" description="Polar residues" evidence="1">
    <location>
        <begin position="34"/>
        <end position="43"/>
    </location>
</feature>
<dbReference type="PANTHER" id="PTHR47184:SF2">
    <property type="entry name" value="SYMPLEKIN"/>
    <property type="match status" value="1"/>
</dbReference>
<dbReference type="EMBL" id="LXQA010263320">
    <property type="protein sequence ID" value="MCI39076.1"/>
    <property type="molecule type" value="Genomic_DNA"/>
</dbReference>